<feature type="transmembrane region" description="Helical" evidence="7">
    <location>
        <begin position="359"/>
        <end position="378"/>
    </location>
</feature>
<organism evidence="9 10">
    <name type="scientific">Bacillus thuringiensis subsp. tolworthi</name>
    <dbReference type="NCBI Taxonomy" id="1442"/>
    <lineage>
        <taxon>Bacteria</taxon>
        <taxon>Bacillati</taxon>
        <taxon>Bacillota</taxon>
        <taxon>Bacilli</taxon>
        <taxon>Bacillales</taxon>
        <taxon>Bacillaceae</taxon>
        <taxon>Bacillus</taxon>
        <taxon>Bacillus cereus group</taxon>
    </lineage>
</organism>
<dbReference type="InterPro" id="IPR050545">
    <property type="entry name" value="Mycobact_MmpL"/>
</dbReference>
<evidence type="ECO:0000256" key="4">
    <source>
        <dbReference type="ARBA" id="ARBA00022692"/>
    </source>
</evidence>
<keyword evidence="3" id="KW-1003">Cell membrane</keyword>
<proteinExistence type="inferred from homology"/>
<evidence type="ECO:0000313" key="10">
    <source>
        <dbReference type="Proteomes" id="UP000055316"/>
    </source>
</evidence>
<dbReference type="Proteomes" id="UP000055316">
    <property type="component" value="Chromosome"/>
</dbReference>
<feature type="transmembrane region" description="Helical" evidence="7">
    <location>
        <begin position="320"/>
        <end position="339"/>
    </location>
</feature>
<evidence type="ECO:0000313" key="9">
    <source>
        <dbReference type="EMBL" id="BAR83883.1"/>
    </source>
</evidence>
<evidence type="ECO:0000256" key="7">
    <source>
        <dbReference type="SAM" id="Phobius"/>
    </source>
</evidence>
<dbReference type="SUPFAM" id="SSF82866">
    <property type="entry name" value="Multidrug efflux transporter AcrB transmembrane domain"/>
    <property type="match status" value="1"/>
</dbReference>
<dbReference type="InterPro" id="IPR004869">
    <property type="entry name" value="MMPL_dom"/>
</dbReference>
<feature type="domain" description="Membrane transport protein MMPL" evidence="8">
    <location>
        <begin position="126"/>
        <end position="419"/>
    </location>
</feature>
<dbReference type="AlphaFoldDB" id="A0A9W3ZY97"/>
<sequence>MLMTNFIQTKPELANDPNILQTIGIAKEAQKQLGGLSNELNKLKAQHNAAMGSFKEANQSLLKVDNGLKEMNNGVTKLQKGAADLKNGLNEGASGSKQIVNKSSELQTGLTKINDGQGQLLTGLKDLQEQMGQLQSGLTKSTEGLEKVSNGLGDAQKYLGELNESKSSEKFYIPKEVLEGEDFQKALNTYMSHDRKTAKMTIILDVNPYSKEAMPIIQEINNTIDGTLKGSELNHAKTAIGGTTARNVDLKEVTGQDFLRTATIMLIGIAIVLIVITRSLLNTIFIIGSLLLAYFASLGISEQISTHILHVDSLSWNVPFFSFIMIVALGVDYSIFVMMRYNELEGDPATKIVTASRHIGGVVLSAALILGGTFAALIPSGVLTLIQVASVVGVALLLLALIVMPILLPALIGLTSKMKSYKEKIINTK</sequence>
<dbReference type="Gene3D" id="1.20.1640.10">
    <property type="entry name" value="Multidrug efflux transporter AcrB transmembrane domain"/>
    <property type="match status" value="1"/>
</dbReference>
<keyword evidence="5 7" id="KW-1133">Transmembrane helix</keyword>
<dbReference type="EMBL" id="AP014864">
    <property type="protein sequence ID" value="BAR83883.1"/>
    <property type="molecule type" value="Genomic_DNA"/>
</dbReference>
<protein>
    <submittedName>
        <fullName evidence="9">Phage infection protein</fullName>
    </submittedName>
</protein>
<keyword evidence="6 7" id="KW-0472">Membrane</keyword>
<dbReference type="Gene3D" id="1.10.287.950">
    <property type="entry name" value="Methyl-accepting chemotaxis protein"/>
    <property type="match status" value="1"/>
</dbReference>
<reference evidence="9 10" key="1">
    <citation type="submission" date="2015-05" db="EMBL/GenBank/DDBJ databases">
        <title>Whole genome sequence of Bacillus thuringiensis serovar tolworthi Pasteur Institute Standard strain.</title>
        <authorList>
            <person name="Kanda K."/>
            <person name="Nakashima K."/>
            <person name="Nagano Y."/>
        </authorList>
    </citation>
    <scope>NUCLEOTIDE SEQUENCE [LARGE SCALE GENOMIC DNA]</scope>
    <source>
        <strain evidence="9 10">Pasteur Institute Standard strain</strain>
    </source>
</reference>
<feature type="transmembrane region" description="Helical" evidence="7">
    <location>
        <begin position="384"/>
        <end position="414"/>
    </location>
</feature>
<dbReference type="PANTHER" id="PTHR33406:SF6">
    <property type="entry name" value="MEMBRANE PROTEIN YDGH-RELATED"/>
    <property type="match status" value="1"/>
</dbReference>
<gene>
    <name evidence="9" type="ORF">KNN_03037</name>
</gene>
<evidence type="ECO:0000256" key="3">
    <source>
        <dbReference type="ARBA" id="ARBA00022475"/>
    </source>
</evidence>
<keyword evidence="4 7" id="KW-0812">Transmembrane</keyword>
<feature type="transmembrane region" description="Helical" evidence="7">
    <location>
        <begin position="258"/>
        <end position="276"/>
    </location>
</feature>
<comment type="subcellular location">
    <subcellularLocation>
        <location evidence="1">Cell membrane</location>
        <topology evidence="1">Multi-pass membrane protein</topology>
    </subcellularLocation>
</comment>
<evidence type="ECO:0000256" key="6">
    <source>
        <dbReference type="ARBA" id="ARBA00023136"/>
    </source>
</evidence>
<evidence type="ECO:0000259" key="8">
    <source>
        <dbReference type="Pfam" id="PF03176"/>
    </source>
</evidence>
<name>A0A9W3ZY97_BACTO</name>
<evidence type="ECO:0000256" key="5">
    <source>
        <dbReference type="ARBA" id="ARBA00022989"/>
    </source>
</evidence>
<evidence type="ECO:0000256" key="1">
    <source>
        <dbReference type="ARBA" id="ARBA00004651"/>
    </source>
</evidence>
<comment type="similarity">
    <text evidence="2">Belongs to the resistance-nodulation-cell division (RND) (TC 2.A.6) family. MmpL subfamily.</text>
</comment>
<dbReference type="GO" id="GO:0005886">
    <property type="term" value="C:plasma membrane"/>
    <property type="evidence" value="ECO:0007669"/>
    <property type="project" value="UniProtKB-SubCell"/>
</dbReference>
<evidence type="ECO:0000256" key="2">
    <source>
        <dbReference type="ARBA" id="ARBA00010157"/>
    </source>
</evidence>
<accession>A0A9W3ZY97</accession>
<dbReference type="Pfam" id="PF03176">
    <property type="entry name" value="MMPL"/>
    <property type="match status" value="1"/>
</dbReference>
<dbReference type="PANTHER" id="PTHR33406">
    <property type="entry name" value="MEMBRANE PROTEIN MJ1562-RELATED"/>
    <property type="match status" value="1"/>
</dbReference>
<feature type="transmembrane region" description="Helical" evidence="7">
    <location>
        <begin position="283"/>
        <end position="300"/>
    </location>
</feature>